<gene>
    <name evidence="1" type="ORF">F383_38936</name>
</gene>
<evidence type="ECO:0000313" key="2">
    <source>
        <dbReference type="Proteomes" id="UP000032142"/>
    </source>
</evidence>
<protein>
    <submittedName>
        <fullName evidence="1">Uncharacterized protein</fullName>
    </submittedName>
</protein>
<accession>A0A0B0MIK5</accession>
<keyword evidence="2" id="KW-1185">Reference proteome</keyword>
<name>A0A0B0MIK5_GOSAR</name>
<organism evidence="1 2">
    <name type="scientific">Gossypium arboreum</name>
    <name type="common">Tree cotton</name>
    <name type="synonym">Gossypium nanking</name>
    <dbReference type="NCBI Taxonomy" id="29729"/>
    <lineage>
        <taxon>Eukaryota</taxon>
        <taxon>Viridiplantae</taxon>
        <taxon>Streptophyta</taxon>
        <taxon>Embryophyta</taxon>
        <taxon>Tracheophyta</taxon>
        <taxon>Spermatophyta</taxon>
        <taxon>Magnoliopsida</taxon>
        <taxon>eudicotyledons</taxon>
        <taxon>Gunneridae</taxon>
        <taxon>Pentapetalae</taxon>
        <taxon>rosids</taxon>
        <taxon>malvids</taxon>
        <taxon>Malvales</taxon>
        <taxon>Malvaceae</taxon>
        <taxon>Malvoideae</taxon>
        <taxon>Gossypium</taxon>
    </lineage>
</organism>
<dbReference type="Proteomes" id="UP000032142">
    <property type="component" value="Unassembled WGS sequence"/>
</dbReference>
<comment type="caution">
    <text evidence="1">The sequence shown here is derived from an EMBL/GenBank/DDBJ whole genome shotgun (WGS) entry which is preliminary data.</text>
</comment>
<dbReference type="EMBL" id="JRRC01118187">
    <property type="protein sequence ID" value="KHG00207.1"/>
    <property type="molecule type" value="Genomic_DNA"/>
</dbReference>
<reference evidence="2" key="1">
    <citation type="submission" date="2014-09" db="EMBL/GenBank/DDBJ databases">
        <authorList>
            <person name="Mudge J."/>
            <person name="Ramaraj T."/>
            <person name="Lindquist I.E."/>
            <person name="Bharti A.K."/>
            <person name="Sundararajan A."/>
            <person name="Cameron C.T."/>
            <person name="Woodward J.E."/>
            <person name="May G.D."/>
            <person name="Brubaker C."/>
            <person name="Broadhvest J."/>
            <person name="Wilkins T.A."/>
        </authorList>
    </citation>
    <scope>NUCLEOTIDE SEQUENCE</scope>
    <source>
        <strain evidence="2">cv. AKA8401</strain>
    </source>
</reference>
<sequence>MVIAINMITNSPS</sequence>
<proteinExistence type="predicted"/>
<evidence type="ECO:0000313" key="1">
    <source>
        <dbReference type="EMBL" id="KHG00207.1"/>
    </source>
</evidence>